<sequence length="211" mass="24799">MSVIGGLGFTNTRVMNKCLLSKWIFKVERGDNSICCNLLRNKYLNEKGLQESQDYCNRGQIYVVRDGKKTRFWLDVWLGDCPLKIVFSEIFEICNQQNWSVFEVLEQGDINLTFRRNFGDREMIEWEELLTMVANVSLSDEPDTVRWALEKSGELNTSSLYDEMTYTGITNNWIVNMWRAKLPLKIKVYGRFAMTEYNQQNNWLREIGQEG</sequence>
<dbReference type="OrthoDB" id="684023at2759"/>
<reference evidence="1" key="2">
    <citation type="submission" date="2015-07" db="EMBL/GenBank/DDBJ databases">
        <authorList>
            <person name="Noorani M."/>
        </authorList>
    </citation>
    <scope>NUCLEOTIDE SEQUENCE</scope>
    <source>
        <strain evidence="1">Yugu1</strain>
    </source>
</reference>
<proteinExistence type="predicted"/>
<evidence type="ECO:0000313" key="1">
    <source>
        <dbReference type="EMBL" id="RCV20564.1"/>
    </source>
</evidence>
<accession>A0A368QRW5</accession>
<dbReference type="EMBL" id="CM003531">
    <property type="protein sequence ID" value="RCV20564.1"/>
    <property type="molecule type" value="Genomic_DNA"/>
</dbReference>
<name>A0A368QRW5_SETIT</name>
<gene>
    <name evidence="1" type="ORF">SETIT_4G066500v2</name>
</gene>
<organism evidence="1">
    <name type="scientific">Setaria italica</name>
    <name type="common">Foxtail millet</name>
    <name type="synonym">Panicum italicum</name>
    <dbReference type="NCBI Taxonomy" id="4555"/>
    <lineage>
        <taxon>Eukaryota</taxon>
        <taxon>Viridiplantae</taxon>
        <taxon>Streptophyta</taxon>
        <taxon>Embryophyta</taxon>
        <taxon>Tracheophyta</taxon>
        <taxon>Spermatophyta</taxon>
        <taxon>Magnoliopsida</taxon>
        <taxon>Liliopsida</taxon>
        <taxon>Poales</taxon>
        <taxon>Poaceae</taxon>
        <taxon>PACMAD clade</taxon>
        <taxon>Panicoideae</taxon>
        <taxon>Panicodae</taxon>
        <taxon>Paniceae</taxon>
        <taxon>Cenchrinae</taxon>
        <taxon>Setaria</taxon>
    </lineage>
</organism>
<protein>
    <recommendedName>
        <fullName evidence="2">Reverse transcriptase zinc-binding domain-containing protein</fullName>
    </recommendedName>
</protein>
<dbReference type="PANTHER" id="PTHR36617">
    <property type="entry name" value="PROTEIN, PUTATIVE-RELATED"/>
    <property type="match status" value="1"/>
</dbReference>
<dbReference type="AlphaFoldDB" id="A0A368QRW5"/>
<reference evidence="1" key="1">
    <citation type="journal article" date="2012" name="Nat. Biotechnol.">
        <title>Reference genome sequence of the model plant Setaria.</title>
        <authorList>
            <person name="Bennetzen J.L."/>
            <person name="Schmutz J."/>
            <person name="Wang H."/>
            <person name="Percifield R."/>
            <person name="Hawkins J."/>
            <person name="Pontaroli A.C."/>
            <person name="Estep M."/>
            <person name="Feng L."/>
            <person name="Vaughn J.N."/>
            <person name="Grimwood J."/>
            <person name="Jenkins J."/>
            <person name="Barry K."/>
            <person name="Lindquist E."/>
            <person name="Hellsten U."/>
            <person name="Deshpande S."/>
            <person name="Wang X."/>
            <person name="Wu X."/>
            <person name="Mitros T."/>
            <person name="Triplett J."/>
            <person name="Yang X."/>
            <person name="Ye C.Y."/>
            <person name="Mauro-Herrera M."/>
            <person name="Wang L."/>
            <person name="Li P."/>
            <person name="Sharma M."/>
            <person name="Sharma R."/>
            <person name="Ronald P.C."/>
            <person name="Panaud O."/>
            <person name="Kellogg E.A."/>
            <person name="Brutnell T.P."/>
            <person name="Doust A.N."/>
            <person name="Tuskan G.A."/>
            <person name="Rokhsar D."/>
            <person name="Devos K.M."/>
        </authorList>
    </citation>
    <scope>NUCLEOTIDE SEQUENCE [LARGE SCALE GENOMIC DNA]</scope>
    <source>
        <strain evidence="1">Yugu1</strain>
    </source>
</reference>
<dbReference type="PANTHER" id="PTHR36617:SF7">
    <property type="entry name" value="OS01G0823550 PROTEIN"/>
    <property type="match status" value="1"/>
</dbReference>
<evidence type="ECO:0008006" key="2">
    <source>
        <dbReference type="Google" id="ProtNLM"/>
    </source>
</evidence>